<accession>A0A4Y2H079</accession>
<gene>
    <name evidence="1" type="ORF">AVEN_212751_1</name>
</gene>
<name>A0A4Y2H079_ARAVE</name>
<sequence length="321" mass="36965">MTEKRIHKLTANAFYSIMKEDTDESVVSLCFDLQQIQQLPKTNIQDAYYLKQFNFYSLSITILDGLNSTFYTWAEELGGKGSTELSSALHCHLKKMDLEGKKTLRLFSDGCIAQNKNNINLQMLLHFLYTTTSSIENILLYFPLRVHSFLPVDRVFGRAEKILRKNVTITTKEQYYELYKKVGDVKISGTDWKLFNTKSLNVYLKNLPFISELKRIVLDKSRESVKVNGFKNYYFEDRSEQSGAKLLKKGINAAIVKSVVLQSLPLSHGISLDLKLMYGEQWQTEPDFNWHKDIITNNLPAGNEETEEVWDCLDEGIGLKI</sequence>
<dbReference type="OrthoDB" id="6779410at2759"/>
<dbReference type="PANTHER" id="PTHR10773">
    <property type="entry name" value="DNA-DIRECTED RNA POLYMERASES I, II, AND III SUBUNIT RPABC2"/>
    <property type="match status" value="1"/>
</dbReference>
<protein>
    <submittedName>
        <fullName evidence="1">Uncharacterized protein</fullName>
    </submittedName>
</protein>
<dbReference type="AlphaFoldDB" id="A0A4Y2H079"/>
<evidence type="ECO:0000313" key="2">
    <source>
        <dbReference type="Proteomes" id="UP000499080"/>
    </source>
</evidence>
<evidence type="ECO:0000313" key="1">
    <source>
        <dbReference type="EMBL" id="GBM58495.1"/>
    </source>
</evidence>
<dbReference type="PANTHER" id="PTHR10773:SF19">
    <property type="match status" value="1"/>
</dbReference>
<dbReference type="Proteomes" id="UP000499080">
    <property type="component" value="Unassembled WGS sequence"/>
</dbReference>
<reference evidence="1 2" key="1">
    <citation type="journal article" date="2019" name="Sci. Rep.">
        <title>Orb-weaving spider Araneus ventricosus genome elucidates the spidroin gene catalogue.</title>
        <authorList>
            <person name="Kono N."/>
            <person name="Nakamura H."/>
            <person name="Ohtoshi R."/>
            <person name="Moran D.A.P."/>
            <person name="Shinohara A."/>
            <person name="Yoshida Y."/>
            <person name="Fujiwara M."/>
            <person name="Mori M."/>
            <person name="Tomita M."/>
            <person name="Arakawa K."/>
        </authorList>
    </citation>
    <scope>NUCLEOTIDE SEQUENCE [LARGE SCALE GENOMIC DNA]</scope>
</reference>
<organism evidence="1 2">
    <name type="scientific">Araneus ventricosus</name>
    <name type="common">Orbweaver spider</name>
    <name type="synonym">Epeira ventricosa</name>
    <dbReference type="NCBI Taxonomy" id="182803"/>
    <lineage>
        <taxon>Eukaryota</taxon>
        <taxon>Metazoa</taxon>
        <taxon>Ecdysozoa</taxon>
        <taxon>Arthropoda</taxon>
        <taxon>Chelicerata</taxon>
        <taxon>Arachnida</taxon>
        <taxon>Araneae</taxon>
        <taxon>Araneomorphae</taxon>
        <taxon>Entelegynae</taxon>
        <taxon>Araneoidea</taxon>
        <taxon>Araneidae</taxon>
        <taxon>Araneus</taxon>
    </lineage>
</organism>
<comment type="caution">
    <text evidence="1">The sequence shown here is derived from an EMBL/GenBank/DDBJ whole genome shotgun (WGS) entry which is preliminary data.</text>
</comment>
<dbReference type="EMBL" id="BGPR01001636">
    <property type="protein sequence ID" value="GBM58495.1"/>
    <property type="molecule type" value="Genomic_DNA"/>
</dbReference>
<keyword evidence="2" id="KW-1185">Reference proteome</keyword>
<proteinExistence type="predicted"/>